<organism evidence="9 10">
    <name type="scientific">Colletotrichum gloeosporioides (strain Cg-14)</name>
    <name type="common">Anthracnose fungus</name>
    <name type="synonym">Glomerella cingulata</name>
    <dbReference type="NCBI Taxonomy" id="1237896"/>
    <lineage>
        <taxon>Eukaryota</taxon>
        <taxon>Fungi</taxon>
        <taxon>Dikarya</taxon>
        <taxon>Ascomycota</taxon>
        <taxon>Pezizomycotina</taxon>
        <taxon>Sordariomycetes</taxon>
        <taxon>Hypocreomycetidae</taxon>
        <taxon>Glomerellales</taxon>
        <taxon>Glomerellaceae</taxon>
        <taxon>Colletotrichum</taxon>
        <taxon>Colletotrichum gloeosporioides species complex</taxon>
    </lineage>
</organism>
<dbReference type="eggNOG" id="KOG2533">
    <property type="taxonomic scope" value="Eukaryota"/>
</dbReference>
<dbReference type="Proteomes" id="UP000015530">
    <property type="component" value="Unassembled WGS sequence"/>
</dbReference>
<reference evidence="10" key="1">
    <citation type="journal article" date="2013" name="Mol. Plant Microbe Interact.">
        <title>Global aspects of pacC regulation of pathogenicity genes in Colletotrichum gloeosporioides as revealed by transcriptome analysis.</title>
        <authorList>
            <person name="Alkan N."/>
            <person name="Meng X."/>
            <person name="Friedlander G."/>
            <person name="Reuveni E."/>
            <person name="Sukno S."/>
            <person name="Sherman A."/>
            <person name="Thon M."/>
            <person name="Fluhr R."/>
            <person name="Prusky D."/>
        </authorList>
    </citation>
    <scope>NUCLEOTIDE SEQUENCE [LARGE SCALE GENOMIC DNA]</scope>
    <source>
        <strain evidence="10">Cg-14</strain>
    </source>
</reference>
<evidence type="ECO:0000313" key="9">
    <source>
        <dbReference type="EMBL" id="EQB43992.1"/>
    </source>
</evidence>
<dbReference type="Pfam" id="PF07690">
    <property type="entry name" value="MFS_1"/>
    <property type="match status" value="1"/>
</dbReference>
<dbReference type="Gene3D" id="1.20.1250.20">
    <property type="entry name" value="MFS general substrate transporter like domains"/>
    <property type="match status" value="1"/>
</dbReference>
<comment type="subcellular location">
    <subcellularLocation>
        <location evidence="1">Membrane</location>
        <topology evidence="1">Multi-pass membrane protein</topology>
    </subcellularLocation>
</comment>
<evidence type="ECO:0000256" key="5">
    <source>
        <dbReference type="ARBA" id="ARBA00023136"/>
    </source>
</evidence>
<evidence type="ECO:0000256" key="8">
    <source>
        <dbReference type="SAM" id="Phobius"/>
    </source>
</evidence>
<feature type="transmembrane region" description="Helical" evidence="8">
    <location>
        <begin position="167"/>
        <end position="187"/>
    </location>
</feature>
<feature type="transmembrane region" description="Helical" evidence="8">
    <location>
        <begin position="465"/>
        <end position="486"/>
    </location>
</feature>
<feature type="transmembrane region" description="Helical" evidence="8">
    <location>
        <begin position="199"/>
        <end position="221"/>
    </location>
</feature>
<dbReference type="FunFam" id="1.20.1250.20:FF:000065">
    <property type="entry name" value="Putative MFS pantothenate transporter"/>
    <property type="match status" value="1"/>
</dbReference>
<evidence type="ECO:0000256" key="2">
    <source>
        <dbReference type="ARBA" id="ARBA00022448"/>
    </source>
</evidence>
<evidence type="ECO:0000256" key="6">
    <source>
        <dbReference type="ARBA" id="ARBA00037968"/>
    </source>
</evidence>
<dbReference type="OMA" id="FQCTSYV"/>
<comment type="caution">
    <text evidence="9">The sequence shown here is derived from an EMBL/GenBank/DDBJ whole genome shotgun (WGS) entry which is preliminary data.</text>
</comment>
<dbReference type="PANTHER" id="PTHR43791">
    <property type="entry name" value="PERMEASE-RELATED"/>
    <property type="match status" value="1"/>
</dbReference>
<name>T0JLE7_COLGC</name>
<dbReference type="AlphaFoldDB" id="T0JLE7"/>
<sequence>MGDRVSLDRTAGTADPVPITKPLDDNEPVVSSSTAKPQTRSLWVAWLYIFDWYPSYYSKEEKRLLRKLDSVLLSLCCLMFFLKWLDSANINHAYVSGMKEELGLKGNQYSLFGTFYNIGYLVFEIPSMMIISRPHIARYYLPTMECLWSIVTFVQCRLRNEYDIYGIRFLLGVLETPAATGAIYLLTSWYRGDELFKRAGVWYVSSNVGAMFGGYLQAAAYNNLSGVHGMSGWRWLFIIDGVISLPISIAGYFLFPGLPTSPKVWWLTEAEQKLAQARMRDDGVKESKKIGKRMLKRVFTHWHFYVAVLTYIFFQCTSYVSGQMALWLKHEADLNGTWTVAQINTIPTGVQAIAIVAGVLATSLCMIYPIWCVMCVVAAVLFFANLCLLIWDIPLGLHFAVYYMLGLTSCVTPILFPWVNMVMKDDNEARAFTTGAMMTCGWIFFSFYPITVFPVVEAPKWRKGFIVNTTFVATWWALFMLGQYLWRRDIKLGKYKTTTETSSVQDVKGDDMMHVEVSSEKETKVYRDEAVASPCSLA</sequence>
<gene>
    <name evidence="9" type="ORF">CGLO_17325</name>
</gene>
<feature type="transmembrane region" description="Helical" evidence="8">
    <location>
        <begin position="340"/>
        <end position="361"/>
    </location>
</feature>
<protein>
    <submittedName>
        <fullName evidence="9">Vitamin H transporter</fullName>
    </submittedName>
</protein>
<keyword evidence="4 8" id="KW-1133">Transmembrane helix</keyword>
<accession>T0JLE7</accession>
<dbReference type="HOGENOM" id="CLU_001265_4_2_1"/>
<evidence type="ECO:0000256" key="4">
    <source>
        <dbReference type="ARBA" id="ARBA00022989"/>
    </source>
</evidence>
<keyword evidence="5 8" id="KW-0472">Membrane</keyword>
<keyword evidence="2" id="KW-0813">Transport</keyword>
<feature type="transmembrane region" description="Helical" evidence="8">
    <location>
        <begin position="106"/>
        <end position="125"/>
    </location>
</feature>
<evidence type="ECO:0000256" key="7">
    <source>
        <dbReference type="SAM" id="MobiDB-lite"/>
    </source>
</evidence>
<dbReference type="OrthoDB" id="6132182at2759"/>
<proteinExistence type="inferred from homology"/>
<feature type="transmembrane region" description="Helical" evidence="8">
    <location>
        <begin position="368"/>
        <end position="391"/>
    </location>
</feature>
<dbReference type="InterPro" id="IPR036259">
    <property type="entry name" value="MFS_trans_sf"/>
</dbReference>
<dbReference type="EMBL" id="AMYD01004131">
    <property type="protein sequence ID" value="EQB43992.1"/>
    <property type="molecule type" value="Genomic_DNA"/>
</dbReference>
<feature type="transmembrane region" description="Helical" evidence="8">
    <location>
        <begin position="397"/>
        <end position="419"/>
    </location>
</feature>
<feature type="transmembrane region" description="Helical" evidence="8">
    <location>
        <begin position="302"/>
        <end position="320"/>
    </location>
</feature>
<dbReference type="GO" id="GO:0016020">
    <property type="term" value="C:membrane"/>
    <property type="evidence" value="ECO:0007669"/>
    <property type="project" value="UniProtKB-SubCell"/>
</dbReference>
<feature type="transmembrane region" description="Helical" evidence="8">
    <location>
        <begin position="431"/>
        <end position="453"/>
    </location>
</feature>
<dbReference type="PANTHER" id="PTHR43791:SF28">
    <property type="entry name" value="MAJOR FACILITATOR SUPERFAMILY (MFS) PROFILE DOMAIN-CONTAINING PROTEIN"/>
    <property type="match status" value="1"/>
</dbReference>
<evidence type="ECO:0000256" key="3">
    <source>
        <dbReference type="ARBA" id="ARBA00022692"/>
    </source>
</evidence>
<evidence type="ECO:0000256" key="1">
    <source>
        <dbReference type="ARBA" id="ARBA00004141"/>
    </source>
</evidence>
<dbReference type="InterPro" id="IPR011701">
    <property type="entry name" value="MFS"/>
</dbReference>
<dbReference type="SUPFAM" id="SSF103473">
    <property type="entry name" value="MFS general substrate transporter"/>
    <property type="match status" value="1"/>
</dbReference>
<feature type="region of interest" description="Disordered" evidence="7">
    <location>
        <begin position="1"/>
        <end position="32"/>
    </location>
</feature>
<evidence type="ECO:0000313" key="10">
    <source>
        <dbReference type="Proteomes" id="UP000015530"/>
    </source>
</evidence>
<dbReference type="GO" id="GO:0022857">
    <property type="term" value="F:transmembrane transporter activity"/>
    <property type="evidence" value="ECO:0007669"/>
    <property type="project" value="InterPro"/>
</dbReference>
<feature type="transmembrane region" description="Helical" evidence="8">
    <location>
        <begin position="233"/>
        <end position="255"/>
    </location>
</feature>
<keyword evidence="3 8" id="KW-0812">Transmembrane</keyword>
<comment type="similarity">
    <text evidence="6">Belongs to the major facilitator superfamily. Allantoate permease family.</text>
</comment>